<proteinExistence type="predicted"/>
<dbReference type="EMBL" id="BMUU01000019">
    <property type="protein sequence ID" value="GGY66867.1"/>
    <property type="molecule type" value="Genomic_DNA"/>
</dbReference>
<organism evidence="7 8">
    <name type="scientific">Streptomyces xanthochromogenes</name>
    <dbReference type="NCBI Taxonomy" id="67384"/>
    <lineage>
        <taxon>Bacteria</taxon>
        <taxon>Bacillati</taxon>
        <taxon>Actinomycetota</taxon>
        <taxon>Actinomycetes</taxon>
        <taxon>Kitasatosporales</taxon>
        <taxon>Streptomycetaceae</taxon>
        <taxon>Streptomyces</taxon>
    </lineage>
</organism>
<reference evidence="8" key="1">
    <citation type="journal article" date="2019" name="Int. J. Syst. Evol. Microbiol.">
        <title>The Global Catalogue of Microorganisms (GCM) 10K type strain sequencing project: providing services to taxonomists for standard genome sequencing and annotation.</title>
        <authorList>
            <consortium name="The Broad Institute Genomics Platform"/>
            <consortium name="The Broad Institute Genome Sequencing Center for Infectious Disease"/>
            <person name="Wu L."/>
            <person name="Ma J."/>
        </authorList>
    </citation>
    <scope>NUCLEOTIDE SEQUENCE [LARGE SCALE GENOMIC DNA]</scope>
    <source>
        <strain evidence="8">JCM 4594</strain>
    </source>
</reference>
<evidence type="ECO:0000256" key="6">
    <source>
        <dbReference type="SAM" id="Phobius"/>
    </source>
</evidence>
<evidence type="ECO:0000256" key="5">
    <source>
        <dbReference type="ARBA" id="ARBA00023136"/>
    </source>
</evidence>
<comment type="subcellular location">
    <subcellularLocation>
        <location evidence="1">Cell membrane</location>
        <topology evidence="1">Multi-pass membrane protein</topology>
    </subcellularLocation>
</comment>
<evidence type="ECO:0000256" key="4">
    <source>
        <dbReference type="ARBA" id="ARBA00022989"/>
    </source>
</evidence>
<name>A0ABQ3AWP8_9ACTN</name>
<keyword evidence="2" id="KW-1003">Cell membrane</keyword>
<feature type="transmembrane region" description="Helical" evidence="6">
    <location>
        <begin position="6"/>
        <end position="27"/>
    </location>
</feature>
<dbReference type="PIRSF" id="PIRSF006324">
    <property type="entry name" value="LeuE"/>
    <property type="match status" value="1"/>
</dbReference>
<dbReference type="PANTHER" id="PTHR30086">
    <property type="entry name" value="ARGININE EXPORTER PROTEIN ARGO"/>
    <property type="match status" value="1"/>
</dbReference>
<keyword evidence="4 6" id="KW-1133">Transmembrane helix</keyword>
<dbReference type="InterPro" id="IPR001123">
    <property type="entry name" value="LeuE-type"/>
</dbReference>
<keyword evidence="3 6" id="KW-0812">Transmembrane</keyword>
<evidence type="ECO:0000313" key="7">
    <source>
        <dbReference type="EMBL" id="GGY66867.1"/>
    </source>
</evidence>
<keyword evidence="8" id="KW-1185">Reference proteome</keyword>
<feature type="transmembrane region" description="Helical" evidence="6">
    <location>
        <begin position="69"/>
        <end position="87"/>
    </location>
</feature>
<evidence type="ECO:0000256" key="2">
    <source>
        <dbReference type="ARBA" id="ARBA00022475"/>
    </source>
</evidence>
<dbReference type="GeneID" id="96295030"/>
<evidence type="ECO:0000256" key="3">
    <source>
        <dbReference type="ARBA" id="ARBA00022692"/>
    </source>
</evidence>
<feature type="transmembrane region" description="Helical" evidence="6">
    <location>
        <begin position="39"/>
        <end position="63"/>
    </location>
</feature>
<feature type="transmembrane region" description="Helical" evidence="6">
    <location>
        <begin position="119"/>
        <end position="141"/>
    </location>
</feature>
<dbReference type="PANTHER" id="PTHR30086:SF20">
    <property type="entry name" value="ARGININE EXPORTER PROTEIN ARGO-RELATED"/>
    <property type="match status" value="1"/>
</dbReference>
<dbReference type="RefSeq" id="WP_161250121.1">
    <property type="nucleotide sequence ID" value="NZ_BMUU01000019.1"/>
</dbReference>
<feature type="transmembrane region" description="Helical" evidence="6">
    <location>
        <begin position="153"/>
        <end position="180"/>
    </location>
</feature>
<comment type="caution">
    <text evidence="7">The sequence shown here is derived from an EMBL/GenBank/DDBJ whole genome shotgun (WGS) entry which is preliminary data.</text>
</comment>
<sequence>MTAALLGFALFALVVTVVPGPDLLLVLRNCLRGGRRAGAATAIGAALGSLVWAAAAAVGLAAALQRWDAAFTAVRLVGAAYLVFLGVQALRSLRDGAVGGPPPSAGAGRVSVARGLRQGLVSCLLNPKVGIFFVAVAPQFLPEGRSVLATTMLFGVIDAVIAAGWLVLVSFGAGGLMTWLRRPRVARGLEGTAGGALIALGVVTAVDAARA</sequence>
<accession>A0ABQ3AWP8</accession>
<gene>
    <name evidence="7" type="ORF">GCM10010326_71720</name>
</gene>
<evidence type="ECO:0000256" key="1">
    <source>
        <dbReference type="ARBA" id="ARBA00004651"/>
    </source>
</evidence>
<keyword evidence="5 6" id="KW-0472">Membrane</keyword>
<dbReference type="Proteomes" id="UP000600946">
    <property type="component" value="Unassembled WGS sequence"/>
</dbReference>
<protein>
    <submittedName>
        <fullName evidence="7">Threonine transporter RhtB</fullName>
    </submittedName>
</protein>
<dbReference type="Pfam" id="PF01810">
    <property type="entry name" value="LysE"/>
    <property type="match status" value="1"/>
</dbReference>
<evidence type="ECO:0000313" key="8">
    <source>
        <dbReference type="Proteomes" id="UP000600946"/>
    </source>
</evidence>